<keyword evidence="1" id="KW-0285">Flavoprotein</keyword>
<gene>
    <name evidence="4" type="ORF">QSP1433_LOCUS5052</name>
    <name evidence="5" type="ORF">QSP1433_LOCUS5054</name>
</gene>
<proteinExistence type="predicted"/>
<dbReference type="EMBL" id="HBHK01008168">
    <property type="protein sequence ID" value="CAD9675418.1"/>
    <property type="molecule type" value="Transcribed_RNA"/>
</dbReference>
<evidence type="ECO:0000256" key="1">
    <source>
        <dbReference type="ARBA" id="ARBA00022630"/>
    </source>
</evidence>
<dbReference type="Gene3D" id="3.20.20.70">
    <property type="entry name" value="Aldolase class I"/>
    <property type="match status" value="1"/>
</dbReference>
<sequence>METIRTPITEKLGIKHPILLAGMSGVSHAELAAAVSNAGGLGVIGGLTLSPKVLQKEIDELKSLLVDKSLPFGVDLAIPQIGGSARKTNHDYTHGKLPELIDIIIAEKASLFVCAVGVPPKWCVDKLHGAGIPIMNMVSGIKSLGVRFELTVLCLGWGSKTR</sequence>
<dbReference type="SUPFAM" id="SSF51412">
    <property type="entry name" value="Inosine monophosphate dehydrogenase (IMPDH)"/>
    <property type="match status" value="1"/>
</dbReference>
<evidence type="ECO:0000256" key="2">
    <source>
        <dbReference type="ARBA" id="ARBA00022643"/>
    </source>
</evidence>
<keyword evidence="2" id="KW-0288">FMN</keyword>
<dbReference type="AlphaFoldDB" id="A0A7S2WAI9"/>
<protein>
    <recommendedName>
        <fullName evidence="6">Nitronate monooxygenase domain-containing protein</fullName>
    </recommendedName>
</protein>
<keyword evidence="3" id="KW-0560">Oxidoreductase</keyword>
<dbReference type="EMBL" id="HBHK01008166">
    <property type="protein sequence ID" value="CAD9675414.1"/>
    <property type="molecule type" value="Transcribed_RNA"/>
</dbReference>
<organism evidence="4">
    <name type="scientific">Mucochytrium quahogii</name>
    <dbReference type="NCBI Taxonomy" id="96639"/>
    <lineage>
        <taxon>Eukaryota</taxon>
        <taxon>Sar</taxon>
        <taxon>Stramenopiles</taxon>
        <taxon>Bigyra</taxon>
        <taxon>Labyrinthulomycetes</taxon>
        <taxon>Thraustochytrida</taxon>
        <taxon>Thraustochytriidae</taxon>
        <taxon>Mucochytrium</taxon>
    </lineage>
</organism>
<dbReference type="InterPro" id="IPR013785">
    <property type="entry name" value="Aldolase_TIM"/>
</dbReference>
<name>A0A7S2WAI9_9STRA</name>
<evidence type="ECO:0000256" key="3">
    <source>
        <dbReference type="ARBA" id="ARBA00023002"/>
    </source>
</evidence>
<dbReference type="GO" id="GO:0018580">
    <property type="term" value="F:nitronate monooxygenase activity"/>
    <property type="evidence" value="ECO:0007669"/>
    <property type="project" value="InterPro"/>
</dbReference>
<evidence type="ECO:0008006" key="6">
    <source>
        <dbReference type="Google" id="ProtNLM"/>
    </source>
</evidence>
<accession>A0A7S2WAI9</accession>
<evidence type="ECO:0000313" key="4">
    <source>
        <dbReference type="EMBL" id="CAD9675414.1"/>
    </source>
</evidence>
<dbReference type="Pfam" id="PF03060">
    <property type="entry name" value="NMO"/>
    <property type="match status" value="1"/>
</dbReference>
<reference evidence="4" key="1">
    <citation type="submission" date="2021-01" db="EMBL/GenBank/DDBJ databases">
        <authorList>
            <person name="Corre E."/>
            <person name="Pelletier E."/>
            <person name="Niang G."/>
            <person name="Scheremetjew M."/>
            <person name="Finn R."/>
            <person name="Kale V."/>
            <person name="Holt S."/>
            <person name="Cochrane G."/>
            <person name="Meng A."/>
            <person name="Brown T."/>
            <person name="Cohen L."/>
        </authorList>
    </citation>
    <scope>NUCLEOTIDE SEQUENCE</scope>
    <source>
        <strain evidence="4">NY070348D</strain>
    </source>
</reference>
<evidence type="ECO:0000313" key="5">
    <source>
        <dbReference type="EMBL" id="CAD9675418.1"/>
    </source>
</evidence>
<dbReference type="PANTHER" id="PTHR32332">
    <property type="entry name" value="2-NITROPROPANE DIOXYGENASE"/>
    <property type="match status" value="1"/>
</dbReference>
<dbReference type="CDD" id="cd04730">
    <property type="entry name" value="NPD_like"/>
    <property type="match status" value="1"/>
</dbReference>
<dbReference type="InterPro" id="IPR004136">
    <property type="entry name" value="NMO"/>
</dbReference>
<dbReference type="PANTHER" id="PTHR32332:SF31">
    <property type="entry name" value="2-NITROPROPANE DIOXYGENASE FAMILY, PUTATIVE (AFU_ORTHOLOGUE AFUA_2G09850)-RELATED"/>
    <property type="match status" value="1"/>
</dbReference>